<dbReference type="SMART" id="SM00387">
    <property type="entry name" value="HATPase_c"/>
    <property type="match status" value="1"/>
</dbReference>
<feature type="transmembrane region" description="Helical" evidence="7">
    <location>
        <begin position="402"/>
        <end position="424"/>
    </location>
</feature>
<proteinExistence type="predicted"/>
<name>A0AAU7BDU2_9PSED</name>
<evidence type="ECO:0000256" key="7">
    <source>
        <dbReference type="SAM" id="Phobius"/>
    </source>
</evidence>
<dbReference type="InterPro" id="IPR005467">
    <property type="entry name" value="His_kinase_dom"/>
</dbReference>
<dbReference type="Pfam" id="PF02518">
    <property type="entry name" value="HATPase_c"/>
    <property type="match status" value="1"/>
</dbReference>
<organism evidence="9">
    <name type="scientific">Pseudomonas sp. 13.2</name>
    <dbReference type="NCBI Taxonomy" id="3144665"/>
    <lineage>
        <taxon>Bacteria</taxon>
        <taxon>Pseudomonadati</taxon>
        <taxon>Pseudomonadota</taxon>
        <taxon>Gammaproteobacteria</taxon>
        <taxon>Pseudomonadales</taxon>
        <taxon>Pseudomonadaceae</taxon>
        <taxon>Pseudomonas</taxon>
    </lineage>
</organism>
<dbReference type="GO" id="GO:0000155">
    <property type="term" value="F:phosphorelay sensor kinase activity"/>
    <property type="evidence" value="ECO:0007669"/>
    <property type="project" value="InterPro"/>
</dbReference>
<reference evidence="9" key="1">
    <citation type="journal article" date="2019" name="Microbiol. Resour. Announc.">
        <title>Draft Genome Sequences of Five Environmental Bacterial Isolates That Degrade Polyethylene Terephthalate Plastic.</title>
        <authorList>
            <person name="Leon-Zayas R."/>
            <person name="Roberts C."/>
            <person name="Vague M."/>
            <person name="Mellies J.L."/>
        </authorList>
    </citation>
    <scope>NUCLEOTIDE SEQUENCE</scope>
    <source>
        <strain evidence="9">13.2</strain>
    </source>
</reference>
<dbReference type="InterPro" id="IPR050980">
    <property type="entry name" value="2C_sensor_his_kinase"/>
</dbReference>
<feature type="domain" description="Histidine kinase" evidence="8">
    <location>
        <begin position="495"/>
        <end position="704"/>
    </location>
</feature>
<comment type="catalytic activity">
    <reaction evidence="1">
        <text>ATP + protein L-histidine = ADP + protein N-phospho-L-histidine.</text>
        <dbReference type="EC" id="2.7.13.3"/>
    </reaction>
</comment>
<keyword evidence="5 9" id="KW-0418">Kinase</keyword>
<evidence type="ECO:0000256" key="1">
    <source>
        <dbReference type="ARBA" id="ARBA00000085"/>
    </source>
</evidence>
<accession>A0AAU7BDU2</accession>
<keyword evidence="3" id="KW-0597">Phosphoprotein</keyword>
<feature type="transmembrane region" description="Helical" evidence="7">
    <location>
        <begin position="20"/>
        <end position="45"/>
    </location>
</feature>
<keyword evidence="7" id="KW-1133">Transmembrane helix</keyword>
<keyword evidence="7" id="KW-0812">Transmembrane</keyword>
<evidence type="ECO:0000259" key="8">
    <source>
        <dbReference type="PROSITE" id="PS50109"/>
    </source>
</evidence>
<dbReference type="CDD" id="cd00082">
    <property type="entry name" value="HisKA"/>
    <property type="match status" value="1"/>
</dbReference>
<sequence length="704" mass="78123">MAGLDFNKLKGNISKASIRIYVVGVLVVMFVVVLAGTIVALRLSFGSVVEQYDSSVKRNLQRVAYEFDSLDGRVNLSNFDAPKPDNSGIPFYKIPLEYINVMPGHVEDVKPLLGCSYAGMDAPQNRVCAGMLTNKALGAIAYVRGRFEKINDLVSPRYIDDPRTGDYFLVTLSARGTVSQFIVTFDSVKRVGDTLTPYLSPAWSLTGFRIGSSTRRAYSREPQIKGRALKLNGQGAANRYEFIFQIPAYAFADDAFQANQAQGKATIWPPKDISEARLDIKLIGNNAIGESSIILDSTLSEPDTVFSFDKMRNYLTPGEVLVFSPRNSSTEIEVRHSTVENLGAKRNFPFNLIDHLTDFLIKVIVPAKNIDALAQLPDGSSIAIRGDASSVLGGWRMAAQSIVLLSSLISIMLLVSYVILRVFVLDPLYKVRRNTLHMKERFSVVDEYRLPFHIKESQSEVGVLWRNILELHEALIAYGRSAVERSKREHKFLRAIGHEIRSPLQDLMLRHNDENDPSTRYVRRISFAVKYLYDASLGQEISDSFTFKTPQEAMNSLSGDITKENITEYLINATESAIAGIKYVGSDKALYVMVDADMLESVLTAIINNANDFRVPDTEIIVDGYLERGSAVVTIKNIGPHIANDPIEEIFEYGVSVRDGAGEDEHLGQGLYMAKTFVSRLSGSLTARNLGDGVCFEIRLPCVS</sequence>
<keyword evidence="6" id="KW-0902">Two-component regulatory system</keyword>
<dbReference type="InterPro" id="IPR003661">
    <property type="entry name" value="HisK_dim/P_dom"/>
</dbReference>
<dbReference type="GO" id="GO:0005886">
    <property type="term" value="C:plasma membrane"/>
    <property type="evidence" value="ECO:0007669"/>
    <property type="project" value="UniProtKB-SubCell"/>
</dbReference>
<protein>
    <recommendedName>
        <fullName evidence="2">histidine kinase</fullName>
        <ecNumber evidence="2">2.7.13.3</ecNumber>
    </recommendedName>
</protein>
<dbReference type="InterPro" id="IPR003594">
    <property type="entry name" value="HATPase_dom"/>
</dbReference>
<evidence type="ECO:0000256" key="5">
    <source>
        <dbReference type="ARBA" id="ARBA00022777"/>
    </source>
</evidence>
<dbReference type="PROSITE" id="PS50109">
    <property type="entry name" value="HIS_KIN"/>
    <property type="match status" value="1"/>
</dbReference>
<evidence type="ECO:0000256" key="2">
    <source>
        <dbReference type="ARBA" id="ARBA00012438"/>
    </source>
</evidence>
<dbReference type="EC" id="2.7.13.3" evidence="2"/>
<dbReference type="PANTHER" id="PTHR44936">
    <property type="entry name" value="SENSOR PROTEIN CREC"/>
    <property type="match status" value="1"/>
</dbReference>
<dbReference type="InterPro" id="IPR036890">
    <property type="entry name" value="HATPase_C_sf"/>
</dbReference>
<keyword evidence="7" id="KW-0472">Membrane</keyword>
<dbReference type="SUPFAM" id="SSF55874">
    <property type="entry name" value="ATPase domain of HSP90 chaperone/DNA topoisomerase II/histidine kinase"/>
    <property type="match status" value="1"/>
</dbReference>
<evidence type="ECO:0000256" key="4">
    <source>
        <dbReference type="ARBA" id="ARBA00022679"/>
    </source>
</evidence>
<dbReference type="EMBL" id="CP157179">
    <property type="protein sequence ID" value="XBG30661.1"/>
    <property type="molecule type" value="Genomic_DNA"/>
</dbReference>
<evidence type="ECO:0000256" key="6">
    <source>
        <dbReference type="ARBA" id="ARBA00023012"/>
    </source>
</evidence>
<evidence type="ECO:0000256" key="3">
    <source>
        <dbReference type="ARBA" id="ARBA00022553"/>
    </source>
</evidence>
<evidence type="ECO:0000313" key="9">
    <source>
        <dbReference type="EMBL" id="XBG30661.1"/>
    </source>
</evidence>
<dbReference type="AlphaFoldDB" id="A0AAU7BDU2"/>
<gene>
    <name evidence="9" type="ORF">ABH853_18770</name>
</gene>
<reference evidence="9" key="2">
    <citation type="submission" date="2024-05" db="EMBL/GenBank/DDBJ databases">
        <authorList>
            <person name="Mellies J."/>
            <person name="Newton I."/>
        </authorList>
    </citation>
    <scope>NUCLEOTIDE SEQUENCE</scope>
    <source>
        <strain evidence="9">13.2</strain>
    </source>
</reference>
<dbReference type="PANTHER" id="PTHR44936:SF9">
    <property type="entry name" value="SENSOR PROTEIN CREC"/>
    <property type="match status" value="1"/>
</dbReference>
<keyword evidence="4" id="KW-0808">Transferase</keyword>
<dbReference type="Gene3D" id="3.30.565.10">
    <property type="entry name" value="Histidine kinase-like ATPase, C-terminal domain"/>
    <property type="match status" value="1"/>
</dbReference>